<dbReference type="PROSITE" id="PS00315">
    <property type="entry name" value="DEHYDRIN_1"/>
    <property type="match status" value="1"/>
</dbReference>
<sequence>MPEMFNVRIDSSIGSSKVIPIFDQLVMLTESERAQHQNINNNNNNVSSETLPVEVEVEVELQNSTIIGIPEDEEFSGEKNPQDAWLPITESRKGNTLTAALHLLSSGIGTQALLLPLAFLSLGWFWGILLLSLVFSWQLYTIWLLVNLHEPSPQTGVRYSRFLHLSIVAFGEKLGKLVAMFPTMYLSGGTCALYIISGGTTMELFYQAMCEDNLKCQAKSLTGAQWFLLFICLAIFIAFFVRNLNSVAPISLIGSITVVAYCSLLWVLSVSKGSRPNHDPVDAPILPHNTNNDGVDGFRNVLNSIGMIALAFRGHNLVLEIQGTLPTNRKQPSRKSMWRGVAISYLLIAMCLFPLAIVGHWAYGNKIPMNGGILTAFTKFHQNSTSKYIIGAIYLIIIINYLCAFQIYAMPVFDNLARLYTSRKNKPCPSWFRAATKVWLGGLTYFVAVTFPFLPSLGAFTGSIVLPLTLVYPCLMWVAIKKPARFSRMWCLNVGLAFSGIVLSLMCASAALWSLIINGLDANFFKPSSTKSLFQIFILVLLSIVSACINQMAEQYPQAHANNTSTVPPAEAKDRGCFDFMRKKEDKAQEDLVMTDMNAAKQSTDEEKHTLMDELQRTHTHSSSSSEEEVEEGGERKKKKKGLKEAIKEKLSGDKEGEENEHKTHAFLWRNAMKKMLKLLSQEKRKVSGEDQGETPWPAQQG</sequence>
<dbReference type="Pfam" id="PF00257">
    <property type="entry name" value="Dehydrin"/>
    <property type="match status" value="1"/>
</dbReference>
<feature type="compositionally biased region" description="Basic and acidic residues" evidence="8">
    <location>
        <begin position="643"/>
        <end position="663"/>
    </location>
</feature>
<reference evidence="11" key="2">
    <citation type="journal article" date="2024" name="Plant">
        <title>Genomic evolution and insights into agronomic trait innovations of Sesamum species.</title>
        <authorList>
            <person name="Miao H."/>
            <person name="Wang L."/>
            <person name="Qu L."/>
            <person name="Liu H."/>
            <person name="Sun Y."/>
            <person name="Le M."/>
            <person name="Wang Q."/>
            <person name="Wei S."/>
            <person name="Zheng Y."/>
            <person name="Lin W."/>
            <person name="Duan Y."/>
            <person name="Cao H."/>
            <person name="Xiong S."/>
            <person name="Wang X."/>
            <person name="Wei L."/>
            <person name="Li C."/>
            <person name="Ma Q."/>
            <person name="Ju M."/>
            <person name="Zhao R."/>
            <person name="Li G."/>
            <person name="Mu C."/>
            <person name="Tian Q."/>
            <person name="Mei H."/>
            <person name="Zhang T."/>
            <person name="Gao T."/>
            <person name="Zhang H."/>
        </authorList>
    </citation>
    <scope>NUCLEOTIDE SEQUENCE</scope>
    <source>
        <strain evidence="11">KEN8</strain>
    </source>
</reference>
<feature type="transmembrane region" description="Helical" evidence="9">
    <location>
        <begin position="492"/>
        <end position="513"/>
    </location>
</feature>
<feature type="region of interest" description="Disordered" evidence="8">
    <location>
        <begin position="680"/>
        <end position="702"/>
    </location>
</feature>
<feature type="transmembrane region" description="Helical" evidence="9">
    <location>
        <begin position="184"/>
        <end position="206"/>
    </location>
</feature>
<feature type="transmembrane region" description="Helical" evidence="9">
    <location>
        <begin position="388"/>
        <end position="413"/>
    </location>
</feature>
<evidence type="ECO:0000256" key="8">
    <source>
        <dbReference type="SAM" id="MobiDB-lite"/>
    </source>
</evidence>
<feature type="transmembrane region" description="Helical" evidence="9">
    <location>
        <begin position="533"/>
        <end position="553"/>
    </location>
</feature>
<evidence type="ECO:0000256" key="2">
    <source>
        <dbReference type="ARBA" id="ARBA00008403"/>
    </source>
</evidence>
<feature type="transmembrane region" description="Helical" evidence="9">
    <location>
        <begin position="340"/>
        <end position="363"/>
    </location>
</feature>
<evidence type="ECO:0000256" key="9">
    <source>
        <dbReference type="SAM" id="Phobius"/>
    </source>
</evidence>
<reference evidence="11" key="1">
    <citation type="submission" date="2020-06" db="EMBL/GenBank/DDBJ databases">
        <authorList>
            <person name="Li T."/>
            <person name="Hu X."/>
            <person name="Zhang T."/>
            <person name="Song X."/>
            <person name="Zhang H."/>
            <person name="Dai N."/>
            <person name="Sheng W."/>
            <person name="Hou X."/>
            <person name="Wei L."/>
        </authorList>
    </citation>
    <scope>NUCLEOTIDE SEQUENCE</scope>
    <source>
        <strain evidence="11">KEN8</strain>
        <tissue evidence="11">Leaf</tissue>
    </source>
</reference>
<gene>
    <name evidence="11" type="ORF">Scaly_1339000</name>
</gene>
<evidence type="ECO:0000313" key="11">
    <source>
        <dbReference type="EMBL" id="KAL0356533.1"/>
    </source>
</evidence>
<evidence type="ECO:0000256" key="5">
    <source>
        <dbReference type="ARBA" id="ARBA00022970"/>
    </source>
</evidence>
<dbReference type="GO" id="GO:0016020">
    <property type="term" value="C:membrane"/>
    <property type="evidence" value="ECO:0007669"/>
    <property type="project" value="UniProtKB-SubCell"/>
</dbReference>
<proteinExistence type="inferred from homology"/>
<evidence type="ECO:0000256" key="7">
    <source>
        <dbReference type="ARBA" id="ARBA00023136"/>
    </source>
</evidence>
<dbReference type="PANTHER" id="PTHR48017">
    <property type="entry name" value="OS05G0424000 PROTEIN-RELATED"/>
    <property type="match status" value="1"/>
</dbReference>
<evidence type="ECO:0000256" key="1">
    <source>
        <dbReference type="ARBA" id="ARBA00004370"/>
    </source>
</evidence>
<feature type="transmembrane region" description="Helical" evidence="9">
    <location>
        <begin position="247"/>
        <end position="268"/>
    </location>
</feature>
<evidence type="ECO:0000256" key="3">
    <source>
        <dbReference type="ARBA" id="ARBA00022448"/>
    </source>
</evidence>
<name>A0AAW2PKZ0_9LAMI</name>
<comment type="similarity">
    <text evidence="2">Belongs to the plant dehydrin family.</text>
</comment>
<dbReference type="InterPro" id="IPR013057">
    <property type="entry name" value="AA_transpt_TM"/>
</dbReference>
<evidence type="ECO:0000256" key="4">
    <source>
        <dbReference type="ARBA" id="ARBA00022692"/>
    </source>
</evidence>
<feature type="transmembrane region" description="Helical" evidence="9">
    <location>
        <begin position="113"/>
        <end position="140"/>
    </location>
</feature>
<dbReference type="AlphaFoldDB" id="A0AAW2PKZ0"/>
<accession>A0AAW2PKZ0</accession>
<keyword evidence="6 9" id="KW-1133">Transmembrane helix</keyword>
<protein>
    <submittedName>
        <fullName evidence="11">Lysine histidine transporter-like 8</fullName>
    </submittedName>
</protein>
<evidence type="ECO:0000259" key="10">
    <source>
        <dbReference type="Pfam" id="PF01490"/>
    </source>
</evidence>
<dbReference type="GO" id="GO:0009414">
    <property type="term" value="P:response to water deprivation"/>
    <property type="evidence" value="ECO:0007669"/>
    <property type="project" value="UniProtKB-ARBA"/>
</dbReference>
<comment type="caution">
    <text evidence="11">The sequence shown here is derived from an EMBL/GenBank/DDBJ whole genome shotgun (WGS) entry which is preliminary data.</text>
</comment>
<feature type="domain" description="Amino acid transporter transmembrane" evidence="10">
    <location>
        <begin position="93"/>
        <end position="516"/>
    </location>
</feature>
<dbReference type="InterPro" id="IPR030513">
    <property type="entry name" value="Dehydrin_CS"/>
</dbReference>
<feature type="transmembrane region" description="Helical" evidence="9">
    <location>
        <begin position="434"/>
        <end position="454"/>
    </location>
</feature>
<dbReference type="GO" id="GO:0006865">
    <property type="term" value="P:amino acid transport"/>
    <property type="evidence" value="ECO:0007669"/>
    <property type="project" value="UniProtKB-KW"/>
</dbReference>
<dbReference type="InterPro" id="IPR000167">
    <property type="entry name" value="Dehydrin"/>
</dbReference>
<comment type="subcellular location">
    <subcellularLocation>
        <location evidence="1">Membrane</location>
    </subcellularLocation>
</comment>
<dbReference type="EMBL" id="JACGWM010000008">
    <property type="protein sequence ID" value="KAL0356533.1"/>
    <property type="molecule type" value="Genomic_DNA"/>
</dbReference>
<evidence type="ECO:0000256" key="6">
    <source>
        <dbReference type="ARBA" id="ARBA00022989"/>
    </source>
</evidence>
<keyword evidence="7 9" id="KW-0472">Membrane</keyword>
<feature type="transmembrane region" description="Helical" evidence="9">
    <location>
        <begin position="218"/>
        <end position="241"/>
    </location>
</feature>
<feature type="region of interest" description="Disordered" evidence="8">
    <location>
        <begin position="615"/>
        <end position="663"/>
    </location>
</feature>
<feature type="transmembrane region" description="Helical" evidence="9">
    <location>
        <begin position="460"/>
        <end position="480"/>
    </location>
</feature>
<keyword evidence="3" id="KW-0813">Transport</keyword>
<keyword evidence="4 9" id="KW-0812">Transmembrane</keyword>
<dbReference type="Pfam" id="PF01490">
    <property type="entry name" value="Aa_trans"/>
    <property type="match status" value="1"/>
</dbReference>
<organism evidence="11">
    <name type="scientific">Sesamum calycinum</name>
    <dbReference type="NCBI Taxonomy" id="2727403"/>
    <lineage>
        <taxon>Eukaryota</taxon>
        <taxon>Viridiplantae</taxon>
        <taxon>Streptophyta</taxon>
        <taxon>Embryophyta</taxon>
        <taxon>Tracheophyta</taxon>
        <taxon>Spermatophyta</taxon>
        <taxon>Magnoliopsida</taxon>
        <taxon>eudicotyledons</taxon>
        <taxon>Gunneridae</taxon>
        <taxon>Pentapetalae</taxon>
        <taxon>asterids</taxon>
        <taxon>lamiids</taxon>
        <taxon>Lamiales</taxon>
        <taxon>Pedaliaceae</taxon>
        <taxon>Sesamum</taxon>
    </lineage>
</organism>
<keyword evidence="5" id="KW-0029">Amino-acid transport</keyword>